<sequence length="179" mass="19649">MVLRPDFQMLGSVILALIVIEMGAAPTVFDPGGMLVVWGPSKGLILRQVFHQLGLKEDDKAVLVRPPPEPPPGKKQAARVWMLLLVNFAVFICYLIVQHLRIIFCFVNTNGSFRSCFFIFRAMGVSDKACLAVKSFEALTWFANSLALCGVVYSMSSQRVGGPFGYAEPQEEGVFGSDS</sequence>
<evidence type="ECO:0000313" key="4">
    <source>
        <dbReference type="Proteomes" id="UP001152523"/>
    </source>
</evidence>
<proteinExistence type="predicted"/>
<gene>
    <name evidence="3" type="ORF">CEPIT_LOCUS11223</name>
</gene>
<dbReference type="AlphaFoldDB" id="A0AAV0D4X8"/>
<evidence type="ECO:0000256" key="1">
    <source>
        <dbReference type="SAM" id="Phobius"/>
    </source>
</evidence>
<keyword evidence="1" id="KW-0812">Transmembrane</keyword>
<keyword evidence="1" id="KW-0472">Membrane</keyword>
<accession>A0AAV0D4X8</accession>
<name>A0AAV0D4X8_9ASTE</name>
<comment type="caution">
    <text evidence="3">The sequence shown here is derived from an EMBL/GenBank/DDBJ whole genome shotgun (WGS) entry which is preliminary data.</text>
</comment>
<keyword evidence="1" id="KW-1133">Transmembrane helix</keyword>
<feature type="chain" id="PRO_5043448939" evidence="2">
    <location>
        <begin position="25"/>
        <end position="179"/>
    </location>
</feature>
<reference evidence="3" key="1">
    <citation type="submission" date="2022-07" db="EMBL/GenBank/DDBJ databases">
        <authorList>
            <person name="Macas J."/>
            <person name="Novak P."/>
            <person name="Neumann P."/>
        </authorList>
    </citation>
    <scope>NUCLEOTIDE SEQUENCE</scope>
</reference>
<organism evidence="3 4">
    <name type="scientific">Cuscuta epithymum</name>
    <dbReference type="NCBI Taxonomy" id="186058"/>
    <lineage>
        <taxon>Eukaryota</taxon>
        <taxon>Viridiplantae</taxon>
        <taxon>Streptophyta</taxon>
        <taxon>Embryophyta</taxon>
        <taxon>Tracheophyta</taxon>
        <taxon>Spermatophyta</taxon>
        <taxon>Magnoliopsida</taxon>
        <taxon>eudicotyledons</taxon>
        <taxon>Gunneridae</taxon>
        <taxon>Pentapetalae</taxon>
        <taxon>asterids</taxon>
        <taxon>lamiids</taxon>
        <taxon>Solanales</taxon>
        <taxon>Convolvulaceae</taxon>
        <taxon>Cuscuteae</taxon>
        <taxon>Cuscuta</taxon>
        <taxon>Cuscuta subgen. Cuscuta</taxon>
    </lineage>
</organism>
<keyword evidence="2" id="KW-0732">Signal</keyword>
<dbReference type="EMBL" id="CAMAPF010000064">
    <property type="protein sequence ID" value="CAH9090370.1"/>
    <property type="molecule type" value="Genomic_DNA"/>
</dbReference>
<keyword evidence="4" id="KW-1185">Reference proteome</keyword>
<evidence type="ECO:0000256" key="2">
    <source>
        <dbReference type="SAM" id="SignalP"/>
    </source>
</evidence>
<protein>
    <submittedName>
        <fullName evidence="3">Uncharacterized protein</fullName>
    </submittedName>
</protein>
<feature type="transmembrane region" description="Helical" evidence="1">
    <location>
        <begin position="78"/>
        <end position="97"/>
    </location>
</feature>
<dbReference type="Proteomes" id="UP001152523">
    <property type="component" value="Unassembled WGS sequence"/>
</dbReference>
<evidence type="ECO:0000313" key="3">
    <source>
        <dbReference type="EMBL" id="CAH9090370.1"/>
    </source>
</evidence>
<feature type="signal peptide" evidence="2">
    <location>
        <begin position="1"/>
        <end position="24"/>
    </location>
</feature>